<name>A0A1M6GIT3_9FIRM</name>
<evidence type="ECO:0000313" key="2">
    <source>
        <dbReference type="EMBL" id="SHJ09818.1"/>
    </source>
</evidence>
<organism evidence="2 3">
    <name type="scientific">Geosporobacter subterraneus DSM 17957</name>
    <dbReference type="NCBI Taxonomy" id="1121919"/>
    <lineage>
        <taxon>Bacteria</taxon>
        <taxon>Bacillati</taxon>
        <taxon>Bacillota</taxon>
        <taxon>Clostridia</taxon>
        <taxon>Peptostreptococcales</taxon>
        <taxon>Thermotaleaceae</taxon>
        <taxon>Geosporobacter</taxon>
    </lineage>
</organism>
<dbReference type="Proteomes" id="UP000184536">
    <property type="component" value="Unassembled WGS sequence"/>
</dbReference>
<protein>
    <recommendedName>
        <fullName evidence="4">DUF5610 domain-containing protein</fullName>
    </recommendedName>
</protein>
<proteinExistence type="predicted"/>
<evidence type="ECO:0008006" key="4">
    <source>
        <dbReference type="Google" id="ProtNLM"/>
    </source>
</evidence>
<dbReference type="OrthoDB" id="49105at2"/>
<keyword evidence="3" id="KW-1185">Reference proteome</keyword>
<evidence type="ECO:0000256" key="1">
    <source>
        <dbReference type="SAM" id="MobiDB-lite"/>
    </source>
</evidence>
<dbReference type="EMBL" id="FQZV01000014">
    <property type="protein sequence ID" value="SHJ09818.1"/>
    <property type="molecule type" value="Genomic_DNA"/>
</dbReference>
<dbReference type="AlphaFoldDB" id="A0A1M6GIT3"/>
<dbReference type="STRING" id="1121919.SAMN02745975_01281"/>
<reference evidence="3" key="1">
    <citation type="submission" date="2016-11" db="EMBL/GenBank/DDBJ databases">
        <authorList>
            <person name="Varghese N."/>
            <person name="Submissions S."/>
        </authorList>
    </citation>
    <scope>NUCLEOTIDE SEQUENCE [LARGE SCALE GENOMIC DNA]</scope>
    <source>
        <strain evidence="3">DSM 17957</strain>
    </source>
</reference>
<feature type="compositionally biased region" description="Basic and acidic residues" evidence="1">
    <location>
        <begin position="19"/>
        <end position="39"/>
    </location>
</feature>
<accession>A0A1M6GIT3</accession>
<gene>
    <name evidence="2" type="ORF">SAMN02745975_01281</name>
</gene>
<dbReference type="RefSeq" id="WP_110940515.1">
    <property type="nucleotide sequence ID" value="NZ_FQZV01000014.1"/>
</dbReference>
<evidence type="ECO:0000313" key="3">
    <source>
        <dbReference type="Proteomes" id="UP000184536"/>
    </source>
</evidence>
<feature type="region of interest" description="Disordered" evidence="1">
    <location>
        <begin position="1"/>
        <end position="57"/>
    </location>
</feature>
<sequence length="183" mass="20938">MKINGTSMENRYIHSSMPESKEQPKKSDNQKTEGIRDEYVPSSHQQRPINYDKPKIDQGTIQKLKAESERTYQHLRQMVEKLLKQQGLTLQEADKLEIDEETRLEAQGMIAEGGPLSPEAVSDRIVDFAKAISGGDKEKISMLRDAIEEGFRAVEKIFGGELPEISKRTYQLVMEKLDKWAEE</sequence>